<keyword evidence="2" id="KW-1185">Reference proteome</keyword>
<dbReference type="KEGG" id="dax:FDQ92_02495"/>
<dbReference type="EMBL" id="CP040098">
    <property type="protein sequence ID" value="QCQ21162.1"/>
    <property type="molecule type" value="Genomic_DNA"/>
</dbReference>
<protein>
    <submittedName>
        <fullName evidence="1">Uncharacterized protein</fullName>
    </submittedName>
</protein>
<sequence length="99" mass="11099">MQPIGPDITATAEHVDVGFHEDGLLQPRAQGWGTPEAKYVFWELERDRFVCRGFPYPYDTAADKTLHAGMPEPTPCACCRPPGRRIGRSRCEIPGRTEL</sequence>
<evidence type="ECO:0000313" key="2">
    <source>
        <dbReference type="Proteomes" id="UP000298602"/>
    </source>
</evidence>
<dbReference type="Proteomes" id="UP000298602">
    <property type="component" value="Chromosome"/>
</dbReference>
<gene>
    <name evidence="1" type="ORF">FDQ92_02495</name>
</gene>
<name>A0A4P8L318_9BACT</name>
<reference evidence="1 2" key="2">
    <citation type="submission" date="2019-05" db="EMBL/GenBank/DDBJ databases">
        <authorList>
            <person name="Suflita J.M."/>
            <person name="Marks C.R."/>
        </authorList>
    </citation>
    <scope>NUCLEOTIDE SEQUENCE [LARGE SCALE GENOMIC DNA]</scope>
    <source>
        <strain evidence="1 2">ALDC</strain>
    </source>
</reference>
<accession>A0A4P8L318</accession>
<dbReference type="AlphaFoldDB" id="A0A4P8L318"/>
<dbReference type="RefSeq" id="WP_137423131.1">
    <property type="nucleotide sequence ID" value="NZ_CP040098.1"/>
</dbReference>
<evidence type="ECO:0000313" key="1">
    <source>
        <dbReference type="EMBL" id="QCQ21162.1"/>
    </source>
</evidence>
<proteinExistence type="predicted"/>
<reference evidence="1 2" key="1">
    <citation type="submission" date="2019-05" db="EMBL/GenBank/DDBJ databases">
        <title>The Complete Genome Sequence of the n-alkane-degrading Desulfoglaeba alkanexedens ALDC reveals multiple alkylsuccinate synthase gene clusters.</title>
        <authorList>
            <person name="Callaghan A.V."/>
            <person name="Davidova I.A."/>
            <person name="Duncan K.E."/>
            <person name="Morris B."/>
            <person name="McInerney M.J."/>
        </authorList>
    </citation>
    <scope>NUCLEOTIDE SEQUENCE [LARGE SCALE GENOMIC DNA]</scope>
    <source>
        <strain evidence="1 2">ALDC</strain>
    </source>
</reference>
<organism evidence="1 2">
    <name type="scientific">Desulfoglaeba alkanexedens ALDC</name>
    <dbReference type="NCBI Taxonomy" id="980445"/>
    <lineage>
        <taxon>Bacteria</taxon>
        <taxon>Pseudomonadati</taxon>
        <taxon>Thermodesulfobacteriota</taxon>
        <taxon>Syntrophobacteria</taxon>
        <taxon>Syntrophobacterales</taxon>
        <taxon>Syntrophobacteraceae</taxon>
        <taxon>Desulfoglaeba</taxon>
    </lineage>
</organism>